<keyword evidence="5" id="KW-0479">Metal-binding</keyword>
<dbReference type="GO" id="GO:0046872">
    <property type="term" value="F:metal ion binding"/>
    <property type="evidence" value="ECO:0007669"/>
    <property type="project" value="UniProtKB-KW"/>
</dbReference>
<evidence type="ECO:0000313" key="12">
    <source>
        <dbReference type="Proteomes" id="UP000248021"/>
    </source>
</evidence>
<dbReference type="Gene3D" id="3.30.460.10">
    <property type="entry name" value="Beta Polymerase, domain 2"/>
    <property type="match status" value="1"/>
</dbReference>
<dbReference type="InterPro" id="IPR032828">
    <property type="entry name" value="PolyA_RNA-bd"/>
</dbReference>
<keyword evidence="8" id="KW-0694">RNA-binding</keyword>
<dbReference type="InterPro" id="IPR002646">
    <property type="entry name" value="PolA_pol_head_dom"/>
</dbReference>
<dbReference type="GO" id="GO:0000166">
    <property type="term" value="F:nucleotide binding"/>
    <property type="evidence" value="ECO:0007669"/>
    <property type="project" value="UniProtKB-KW"/>
</dbReference>
<evidence type="ECO:0000313" key="11">
    <source>
        <dbReference type="EMBL" id="PXW55676.1"/>
    </source>
</evidence>
<feature type="domain" description="tRNA nucleotidyltransferase/poly(A) polymerase RNA and SrmB- binding" evidence="10">
    <location>
        <begin position="197"/>
        <end position="240"/>
    </location>
</feature>
<dbReference type="SUPFAM" id="SSF81301">
    <property type="entry name" value="Nucleotidyltransferase"/>
    <property type="match status" value="1"/>
</dbReference>
<sequence length="428" mass="45492">MTGAAVSDACAQRLGGLLSRPSLQRLFEALAAPTEETRIVGGAVRNALLSRPINDIDCATTLQPHEVVRRASAAGLRTIPTGLEHGTVTLLVDGDAYEVTTLREDVATDGRRATVAFSKSFAADAARRDFTINALYLGRDGRLHDPVGGLADIAARRVRFIGDPDTRIREDFLRILRFFRFHADYAAGPLDADGMAASIRLRAGLDGLSRERVRAELLKLLVAHRAVETVDAMADAGLLLRVIGGVGERGRLARLASGEAVCATLPDGVLRLAALAVTTREDAARLKLILRLSNGEVARLSAYAALLERLRGTDKPLDARAIRRLAVTVGLAPVSDVLAVVAGEPRPVLSADAEARLKAYRAGEPVPAFRLSGKDALALGVERGPAVGRVLARAKALWLDDDCPEGLAEARALLARAVKELSGESAQE</sequence>
<comment type="caution">
    <text evidence="11">The sequence shown here is derived from an EMBL/GenBank/DDBJ whole genome shotgun (WGS) entry which is preliminary data.</text>
</comment>
<keyword evidence="2 8" id="KW-0808">Transferase</keyword>
<dbReference type="SUPFAM" id="SSF81891">
    <property type="entry name" value="Poly A polymerase C-terminal region-like"/>
    <property type="match status" value="1"/>
</dbReference>
<evidence type="ECO:0000256" key="1">
    <source>
        <dbReference type="ARBA" id="ARBA00001946"/>
    </source>
</evidence>
<proteinExistence type="inferred from homology"/>
<name>A0A2V3U271_9HYPH</name>
<dbReference type="InterPro" id="IPR043519">
    <property type="entry name" value="NT_sf"/>
</dbReference>
<feature type="domain" description="Poly A polymerase head" evidence="9">
    <location>
        <begin position="38"/>
        <end position="159"/>
    </location>
</feature>
<evidence type="ECO:0000256" key="3">
    <source>
        <dbReference type="ARBA" id="ARBA00022694"/>
    </source>
</evidence>
<comment type="similarity">
    <text evidence="8">Belongs to the tRNA nucleotidyltransferase/poly(A) polymerase family.</text>
</comment>
<dbReference type="GO" id="GO:0016779">
    <property type="term" value="F:nucleotidyltransferase activity"/>
    <property type="evidence" value="ECO:0007669"/>
    <property type="project" value="UniProtKB-KW"/>
</dbReference>
<dbReference type="EMBL" id="QJJK01000009">
    <property type="protein sequence ID" value="PXW55676.1"/>
    <property type="molecule type" value="Genomic_DNA"/>
</dbReference>
<dbReference type="Pfam" id="PF12627">
    <property type="entry name" value="PolyA_pol_RNAbd"/>
    <property type="match status" value="1"/>
</dbReference>
<dbReference type="PANTHER" id="PTHR46173">
    <property type="entry name" value="CCA TRNA NUCLEOTIDYLTRANSFERASE 1, MITOCHONDRIAL"/>
    <property type="match status" value="1"/>
</dbReference>
<dbReference type="Pfam" id="PF01743">
    <property type="entry name" value="PolyA_pol"/>
    <property type="match status" value="1"/>
</dbReference>
<keyword evidence="7" id="KW-0460">Magnesium</keyword>
<keyword evidence="6" id="KW-0547">Nucleotide-binding</keyword>
<evidence type="ECO:0000259" key="10">
    <source>
        <dbReference type="Pfam" id="PF12627"/>
    </source>
</evidence>
<evidence type="ECO:0000256" key="4">
    <source>
        <dbReference type="ARBA" id="ARBA00022695"/>
    </source>
</evidence>
<evidence type="ECO:0000256" key="7">
    <source>
        <dbReference type="ARBA" id="ARBA00022842"/>
    </source>
</evidence>
<dbReference type="PANTHER" id="PTHR46173:SF1">
    <property type="entry name" value="CCA TRNA NUCLEOTIDYLTRANSFERASE 1, MITOCHONDRIAL"/>
    <property type="match status" value="1"/>
</dbReference>
<evidence type="ECO:0000259" key="9">
    <source>
        <dbReference type="Pfam" id="PF01743"/>
    </source>
</evidence>
<dbReference type="CDD" id="cd05398">
    <property type="entry name" value="NT_ClassII-CCAase"/>
    <property type="match status" value="1"/>
</dbReference>
<dbReference type="Gene3D" id="1.10.3090.10">
    <property type="entry name" value="cca-adding enzyme, domain 2"/>
    <property type="match status" value="1"/>
</dbReference>
<organism evidence="11 12">
    <name type="scientific">Chelatococcus asaccharovorans</name>
    <dbReference type="NCBI Taxonomy" id="28210"/>
    <lineage>
        <taxon>Bacteria</taxon>
        <taxon>Pseudomonadati</taxon>
        <taxon>Pseudomonadota</taxon>
        <taxon>Alphaproteobacteria</taxon>
        <taxon>Hyphomicrobiales</taxon>
        <taxon>Chelatococcaceae</taxon>
        <taxon>Chelatococcus</taxon>
    </lineage>
</organism>
<keyword evidence="12" id="KW-1185">Reference proteome</keyword>
<reference evidence="11 12" key="1">
    <citation type="submission" date="2018-05" db="EMBL/GenBank/DDBJ databases">
        <title>Genomic Encyclopedia of Type Strains, Phase IV (KMG-IV): sequencing the most valuable type-strain genomes for metagenomic binning, comparative biology and taxonomic classification.</title>
        <authorList>
            <person name="Goeker M."/>
        </authorList>
    </citation>
    <scope>NUCLEOTIDE SEQUENCE [LARGE SCALE GENOMIC DNA]</scope>
    <source>
        <strain evidence="11 12">DSM 6462</strain>
    </source>
</reference>
<accession>A0A2V3U271</accession>
<evidence type="ECO:0000256" key="2">
    <source>
        <dbReference type="ARBA" id="ARBA00022679"/>
    </source>
</evidence>
<evidence type="ECO:0000256" key="6">
    <source>
        <dbReference type="ARBA" id="ARBA00022741"/>
    </source>
</evidence>
<comment type="cofactor">
    <cofactor evidence="1">
        <name>Mg(2+)</name>
        <dbReference type="ChEBI" id="CHEBI:18420"/>
    </cofactor>
</comment>
<dbReference type="Proteomes" id="UP000248021">
    <property type="component" value="Unassembled WGS sequence"/>
</dbReference>
<evidence type="ECO:0000256" key="5">
    <source>
        <dbReference type="ARBA" id="ARBA00022723"/>
    </source>
</evidence>
<dbReference type="GO" id="GO:0008033">
    <property type="term" value="P:tRNA processing"/>
    <property type="evidence" value="ECO:0007669"/>
    <property type="project" value="UniProtKB-KW"/>
</dbReference>
<gene>
    <name evidence="11" type="ORF">C7450_10984</name>
</gene>
<dbReference type="RefSeq" id="WP_110376467.1">
    <property type="nucleotide sequence ID" value="NZ_JAHBRY010000001.1"/>
</dbReference>
<dbReference type="InterPro" id="IPR050264">
    <property type="entry name" value="Bact_CCA-adding_enz_type3_sf"/>
</dbReference>
<keyword evidence="4" id="KW-0548">Nucleotidyltransferase</keyword>
<protein>
    <submittedName>
        <fullName evidence="11">Poly(A) polymerase</fullName>
    </submittedName>
</protein>
<dbReference type="AlphaFoldDB" id="A0A2V3U271"/>
<evidence type="ECO:0000256" key="8">
    <source>
        <dbReference type="RuleBase" id="RU003953"/>
    </source>
</evidence>
<dbReference type="OrthoDB" id="9805698at2"/>
<keyword evidence="3" id="KW-0819">tRNA processing</keyword>
<dbReference type="GO" id="GO:0000049">
    <property type="term" value="F:tRNA binding"/>
    <property type="evidence" value="ECO:0007669"/>
    <property type="project" value="TreeGrafter"/>
</dbReference>